<dbReference type="InterPro" id="IPR011006">
    <property type="entry name" value="CheY-like_superfamily"/>
</dbReference>
<dbReference type="CDD" id="cd06170">
    <property type="entry name" value="LuxR_C_like"/>
    <property type="match status" value="1"/>
</dbReference>
<gene>
    <name evidence="5" type="ORF">H8B09_25805</name>
</gene>
<dbReference type="RefSeq" id="WP_191206501.1">
    <property type="nucleotide sequence ID" value="NZ_JACXZA010000008.1"/>
</dbReference>
<feature type="domain" description="HTH luxR-type" evidence="4">
    <location>
        <begin position="141"/>
        <end position="206"/>
    </location>
</feature>
<evidence type="ECO:0000313" key="6">
    <source>
        <dbReference type="Proteomes" id="UP000609346"/>
    </source>
</evidence>
<dbReference type="SUPFAM" id="SSF46894">
    <property type="entry name" value="C-terminal effector domain of the bipartite response regulators"/>
    <property type="match status" value="1"/>
</dbReference>
<dbReference type="EMBL" id="JACXZA010000008">
    <property type="protein sequence ID" value="MBD3922197.1"/>
    <property type="molecule type" value="Genomic_DNA"/>
</dbReference>
<keyword evidence="3" id="KW-0804">Transcription</keyword>
<evidence type="ECO:0000256" key="2">
    <source>
        <dbReference type="ARBA" id="ARBA00023125"/>
    </source>
</evidence>
<organism evidence="5 6">
    <name type="scientific">Paenibacillus terricola</name>
    <dbReference type="NCBI Taxonomy" id="2763503"/>
    <lineage>
        <taxon>Bacteria</taxon>
        <taxon>Bacillati</taxon>
        <taxon>Bacillota</taxon>
        <taxon>Bacilli</taxon>
        <taxon>Bacillales</taxon>
        <taxon>Paenibacillaceae</taxon>
        <taxon>Paenibacillus</taxon>
    </lineage>
</organism>
<dbReference type="InterPro" id="IPR036388">
    <property type="entry name" value="WH-like_DNA-bd_sf"/>
</dbReference>
<dbReference type="SMART" id="SM00421">
    <property type="entry name" value="HTH_LUXR"/>
    <property type="match status" value="1"/>
</dbReference>
<dbReference type="SUPFAM" id="SSF52172">
    <property type="entry name" value="CheY-like"/>
    <property type="match status" value="1"/>
</dbReference>
<dbReference type="InterPro" id="IPR000792">
    <property type="entry name" value="Tscrpt_reg_LuxR_C"/>
</dbReference>
<keyword evidence="2" id="KW-0238">DNA-binding</keyword>
<dbReference type="Pfam" id="PF00196">
    <property type="entry name" value="GerE"/>
    <property type="match status" value="1"/>
</dbReference>
<dbReference type="InterPro" id="IPR039420">
    <property type="entry name" value="WalR-like"/>
</dbReference>
<dbReference type="PANTHER" id="PTHR43214">
    <property type="entry name" value="TWO-COMPONENT RESPONSE REGULATOR"/>
    <property type="match status" value="1"/>
</dbReference>
<sequence length="211" mass="24335">MVKKIILVVYKKYFWKSCLKLFLEKQSNYQIVSEVDFKDMVSSVDEEDANLIIIDEFIFDNFGLNVLNILKKTNLPVLVFKCSNFFEEKDRLYLNEVNGFITPFCTEEQLLDAISEVSCNKKWLSPELSANILDIISKKNINNSSIHLTQRELEVLTLMVQGLNNTEIAKILNNSVYTVQNHISNLYSKIGLNERLKVINFAIQNGLVSQK</sequence>
<dbReference type="Gene3D" id="1.10.10.10">
    <property type="entry name" value="Winged helix-like DNA-binding domain superfamily/Winged helix DNA-binding domain"/>
    <property type="match status" value="1"/>
</dbReference>
<proteinExistence type="predicted"/>
<reference evidence="5 6" key="1">
    <citation type="submission" date="2020-09" db="EMBL/GenBank/DDBJ databases">
        <title>Paenibacillus sp. strain PR3 16S rRNA gene Genome sequencing and assembly.</title>
        <authorList>
            <person name="Kim J."/>
        </authorList>
    </citation>
    <scope>NUCLEOTIDE SEQUENCE [LARGE SCALE GENOMIC DNA]</scope>
    <source>
        <strain evidence="5 6">PR3</strain>
    </source>
</reference>
<dbReference type="Gene3D" id="3.40.50.2300">
    <property type="match status" value="1"/>
</dbReference>
<accession>A0ABR8N1Y6</accession>
<dbReference type="PANTHER" id="PTHR43214:SF43">
    <property type="entry name" value="TWO-COMPONENT RESPONSE REGULATOR"/>
    <property type="match status" value="1"/>
</dbReference>
<evidence type="ECO:0000256" key="3">
    <source>
        <dbReference type="ARBA" id="ARBA00023163"/>
    </source>
</evidence>
<keyword evidence="1" id="KW-0805">Transcription regulation</keyword>
<keyword evidence="6" id="KW-1185">Reference proteome</keyword>
<evidence type="ECO:0000313" key="5">
    <source>
        <dbReference type="EMBL" id="MBD3922197.1"/>
    </source>
</evidence>
<protein>
    <submittedName>
        <fullName evidence="5">Response regulator transcription factor</fullName>
    </submittedName>
</protein>
<dbReference type="PRINTS" id="PR00038">
    <property type="entry name" value="HTHLUXR"/>
</dbReference>
<comment type="caution">
    <text evidence="5">The sequence shown here is derived from an EMBL/GenBank/DDBJ whole genome shotgun (WGS) entry which is preliminary data.</text>
</comment>
<evidence type="ECO:0000259" key="4">
    <source>
        <dbReference type="PROSITE" id="PS50043"/>
    </source>
</evidence>
<dbReference type="PROSITE" id="PS50043">
    <property type="entry name" value="HTH_LUXR_2"/>
    <property type="match status" value="1"/>
</dbReference>
<dbReference type="Proteomes" id="UP000609346">
    <property type="component" value="Unassembled WGS sequence"/>
</dbReference>
<evidence type="ECO:0000256" key="1">
    <source>
        <dbReference type="ARBA" id="ARBA00023015"/>
    </source>
</evidence>
<name>A0ABR8N1Y6_9BACL</name>
<dbReference type="InterPro" id="IPR016032">
    <property type="entry name" value="Sig_transdc_resp-reg_C-effctor"/>
</dbReference>